<protein>
    <recommendedName>
        <fullName evidence="1">HNH nuclease domain-containing protein</fullName>
    </recommendedName>
</protein>
<keyword evidence="3" id="KW-1185">Reference proteome</keyword>
<feature type="domain" description="HNH nuclease" evidence="1">
    <location>
        <begin position="180"/>
        <end position="239"/>
    </location>
</feature>
<dbReference type="SMART" id="SM00507">
    <property type="entry name" value="HNHc"/>
    <property type="match status" value="1"/>
</dbReference>
<dbReference type="AlphaFoldDB" id="A0A2W7N4E9"/>
<dbReference type="RefSeq" id="WP_111446137.1">
    <property type="nucleotide sequence ID" value="NZ_QKZK01000018.1"/>
</dbReference>
<evidence type="ECO:0000259" key="1">
    <source>
        <dbReference type="SMART" id="SM00507"/>
    </source>
</evidence>
<proteinExistence type="predicted"/>
<dbReference type="EMBL" id="QKZK01000018">
    <property type="protein sequence ID" value="PZX14948.1"/>
    <property type="molecule type" value="Genomic_DNA"/>
</dbReference>
<reference evidence="2 3" key="1">
    <citation type="submission" date="2018-06" db="EMBL/GenBank/DDBJ databases">
        <title>Genomic Encyclopedia of Archaeal and Bacterial Type Strains, Phase II (KMG-II): from individual species to whole genera.</title>
        <authorList>
            <person name="Goeker M."/>
        </authorList>
    </citation>
    <scope>NUCLEOTIDE SEQUENCE [LARGE SCALE GENOMIC DNA]</scope>
    <source>
        <strain evidence="2 3">DSM 6779</strain>
    </source>
</reference>
<comment type="caution">
    <text evidence="2">The sequence shown here is derived from an EMBL/GenBank/DDBJ whole genome shotgun (WGS) entry which is preliminary data.</text>
</comment>
<dbReference type="InterPro" id="IPR003615">
    <property type="entry name" value="HNH_nuc"/>
</dbReference>
<dbReference type="OrthoDB" id="1072451at2"/>
<evidence type="ECO:0000313" key="3">
    <source>
        <dbReference type="Proteomes" id="UP000249239"/>
    </source>
</evidence>
<dbReference type="Proteomes" id="UP000249239">
    <property type="component" value="Unassembled WGS sequence"/>
</dbReference>
<gene>
    <name evidence="2" type="ORF">LX69_02276</name>
</gene>
<evidence type="ECO:0000313" key="2">
    <source>
        <dbReference type="EMBL" id="PZX14948.1"/>
    </source>
</evidence>
<sequence length="285" mass="33733">MNLHDFNISHSFLDSIGIKRLDEYEDNVFIGTKDFTEEEKKKNIEWRIDGVYLNVNGIWQKGYFINKDYKVQENRLPKYHLVECSTIQSFKANGKFDKYYNWSNTKCVTITERFSYPKIYYEDVVLELCANCKAKLKENGQSILKNTVDFYNSLDLVPKRKIEKPSENTDIFGRPFNWQKISTAYKKTVDYTCENCGFGGSDLENTYDKRFIDTDHIIGYQLTNTDTSNLQCLDKLCHYYKHINDGGEFNKRRMLIELKTFVNKYRHILEIKNTELLNRFDSENG</sequence>
<dbReference type="CDD" id="cd00085">
    <property type="entry name" value="HNHc"/>
    <property type="match status" value="1"/>
</dbReference>
<accession>A0A2W7N4E9</accession>
<name>A0A2W7N4E9_9BACT</name>
<organism evidence="2 3">
    <name type="scientific">Breznakibacter xylanolyticus</name>
    <dbReference type="NCBI Taxonomy" id="990"/>
    <lineage>
        <taxon>Bacteria</taxon>
        <taxon>Pseudomonadati</taxon>
        <taxon>Bacteroidota</taxon>
        <taxon>Bacteroidia</taxon>
        <taxon>Marinilabiliales</taxon>
        <taxon>Marinilabiliaceae</taxon>
        <taxon>Breznakibacter</taxon>
    </lineage>
</organism>